<keyword evidence="4" id="KW-0653">Protein transport</keyword>
<evidence type="ECO:0000256" key="3">
    <source>
        <dbReference type="ARBA" id="ARBA00022448"/>
    </source>
</evidence>
<dbReference type="SUPFAM" id="SSF89009">
    <property type="entry name" value="GAT-like domain"/>
    <property type="match status" value="1"/>
</dbReference>
<dbReference type="PROSITE" id="PS50909">
    <property type="entry name" value="GAT"/>
    <property type="match status" value="1"/>
</dbReference>
<dbReference type="PROSITE" id="PS50179">
    <property type="entry name" value="VHS"/>
    <property type="match status" value="1"/>
</dbReference>
<dbReference type="EMBL" id="JABFUD020000020">
    <property type="protein sequence ID" value="KAI5063834.1"/>
    <property type="molecule type" value="Genomic_DNA"/>
</dbReference>
<dbReference type="SUPFAM" id="SSF48464">
    <property type="entry name" value="ENTH/VHS domain"/>
    <property type="match status" value="1"/>
</dbReference>
<keyword evidence="3" id="KW-0813">Transport</keyword>
<sequence length="594" mass="65599">MAVLVERATSDLLGGPDWGLNLEICDALNQNPSFSRDVVKALKKRLNNKSPKVQILALMVLEMIMNNCGDHIHQMVAEKDVLHDMVKIVKKKPDQSVRDKILALLESWQRIFGGSKSKYPQYSAAYDGLRRAGIQFPAQDVVDTSLFIAPTATQNTRVIATEATLAAAHTTRSLPQLAYGLPPSPHTRLDEVLAASENFVWSAKDLAGARQGLELLSEMLSALDPKDKEAVHNDLIVQLVEQCQTSQKIVRQLVNSTMDENLLFQGLSLNDDLQQVLAKHHEIVSRWSGPAEEAPCSGLVVYDQEDSETEDELSRLSHRSSSKTSKSSASSLENGVQNNSLPLSSQQTTPSTAGSHQSTREFDGASLSASLVQTPSNKPVPVLDDESSMINPFANLASIPASAGRLPSAARNGGSLLSSERVSSKSSHHVGLAGQQNRESDRAQSPKVPYHKQECTSPLQQRQHTRQHNASPLFDDDVNLASNASPWSPPIEKLSVSNLPPPPILYTERERFFEERRQMKPSPKLGSPTPSSVEQRLREFSLLDNNQEERAPRGLGQPVSKLEVKYLSPQKREGRPEEHLFEDLVDMRKMSQKY</sequence>
<dbReference type="CDD" id="cd14231">
    <property type="entry name" value="GAT_GGA-like_plant"/>
    <property type="match status" value="1"/>
</dbReference>
<dbReference type="PANTHER" id="PTHR45898">
    <property type="entry name" value="TOM1-LIKE PROTEIN"/>
    <property type="match status" value="1"/>
</dbReference>
<evidence type="ECO:0000259" key="7">
    <source>
        <dbReference type="PROSITE" id="PS50179"/>
    </source>
</evidence>
<feature type="compositionally biased region" description="Polar residues" evidence="6">
    <location>
        <begin position="333"/>
        <end position="357"/>
    </location>
</feature>
<dbReference type="GO" id="GO:0043130">
    <property type="term" value="F:ubiquitin binding"/>
    <property type="evidence" value="ECO:0007669"/>
    <property type="project" value="InterPro"/>
</dbReference>
<accession>A0A9D4Z716</accession>
<feature type="region of interest" description="Disordered" evidence="6">
    <location>
        <begin position="405"/>
        <end position="481"/>
    </location>
</feature>
<dbReference type="Proteomes" id="UP000886520">
    <property type="component" value="Chromosome 20"/>
</dbReference>
<proteinExistence type="inferred from homology"/>
<comment type="similarity">
    <text evidence="2">Belongs to the TOM1 family.</text>
</comment>
<dbReference type="InterPro" id="IPR004152">
    <property type="entry name" value="GAT_dom"/>
</dbReference>
<dbReference type="GO" id="GO:0035091">
    <property type="term" value="F:phosphatidylinositol binding"/>
    <property type="evidence" value="ECO:0007669"/>
    <property type="project" value="InterPro"/>
</dbReference>
<evidence type="ECO:0000259" key="8">
    <source>
        <dbReference type="PROSITE" id="PS50909"/>
    </source>
</evidence>
<feature type="domain" description="VHS" evidence="7">
    <location>
        <begin position="8"/>
        <end position="137"/>
    </location>
</feature>
<dbReference type="CDD" id="cd03561">
    <property type="entry name" value="VHS"/>
    <property type="match status" value="1"/>
</dbReference>
<evidence type="ECO:0000256" key="2">
    <source>
        <dbReference type="ARBA" id="ARBA00007708"/>
    </source>
</evidence>
<dbReference type="Pfam" id="PF00790">
    <property type="entry name" value="VHS"/>
    <property type="match status" value="1"/>
</dbReference>
<dbReference type="InterPro" id="IPR044836">
    <property type="entry name" value="TOL_plant"/>
</dbReference>
<reference evidence="9" key="1">
    <citation type="submission" date="2021-01" db="EMBL/GenBank/DDBJ databases">
        <title>Adiantum capillus-veneris genome.</title>
        <authorList>
            <person name="Fang Y."/>
            <person name="Liao Q."/>
        </authorList>
    </citation>
    <scope>NUCLEOTIDE SEQUENCE</scope>
    <source>
        <strain evidence="9">H3</strain>
        <tissue evidence="9">Leaf</tissue>
    </source>
</reference>
<evidence type="ECO:0008006" key="11">
    <source>
        <dbReference type="Google" id="ProtNLM"/>
    </source>
</evidence>
<evidence type="ECO:0000313" key="10">
    <source>
        <dbReference type="Proteomes" id="UP000886520"/>
    </source>
</evidence>
<dbReference type="OrthoDB" id="2018246at2759"/>
<dbReference type="SMART" id="SM00288">
    <property type="entry name" value="VHS"/>
    <property type="match status" value="1"/>
</dbReference>
<dbReference type="PANTHER" id="PTHR45898:SF4">
    <property type="entry name" value="TARGET OF MYB PROTEIN 1"/>
    <property type="match status" value="1"/>
</dbReference>
<dbReference type="InterPro" id="IPR038425">
    <property type="entry name" value="GAT_sf"/>
</dbReference>
<dbReference type="GO" id="GO:0043328">
    <property type="term" value="P:protein transport to vacuole involved in ubiquitin-dependent protein catabolic process via the multivesicular body sorting pathway"/>
    <property type="evidence" value="ECO:0007669"/>
    <property type="project" value="InterPro"/>
</dbReference>
<feature type="region of interest" description="Disordered" evidence="6">
    <location>
        <begin position="303"/>
        <end position="361"/>
    </location>
</feature>
<keyword evidence="5" id="KW-0472">Membrane</keyword>
<dbReference type="AlphaFoldDB" id="A0A9D4Z716"/>
<dbReference type="Gene3D" id="1.25.40.90">
    <property type="match status" value="1"/>
</dbReference>
<dbReference type="InterPro" id="IPR008942">
    <property type="entry name" value="ENTH_VHS"/>
</dbReference>
<dbReference type="Gene3D" id="1.20.58.160">
    <property type="match status" value="1"/>
</dbReference>
<evidence type="ECO:0000256" key="1">
    <source>
        <dbReference type="ARBA" id="ARBA00004170"/>
    </source>
</evidence>
<feature type="domain" description="GAT" evidence="8">
    <location>
        <begin position="197"/>
        <end position="285"/>
    </location>
</feature>
<gene>
    <name evidence="9" type="ORF">GOP47_0020504</name>
</gene>
<protein>
    <recommendedName>
        <fullName evidence="11">TOM1-like protein 2</fullName>
    </recommendedName>
</protein>
<keyword evidence="10" id="KW-1185">Reference proteome</keyword>
<comment type="subcellular location">
    <subcellularLocation>
        <location evidence="1">Membrane</location>
        <topology evidence="1">Peripheral membrane protein</topology>
    </subcellularLocation>
</comment>
<organism evidence="9 10">
    <name type="scientific">Adiantum capillus-veneris</name>
    <name type="common">Maidenhair fern</name>
    <dbReference type="NCBI Taxonomy" id="13818"/>
    <lineage>
        <taxon>Eukaryota</taxon>
        <taxon>Viridiplantae</taxon>
        <taxon>Streptophyta</taxon>
        <taxon>Embryophyta</taxon>
        <taxon>Tracheophyta</taxon>
        <taxon>Polypodiopsida</taxon>
        <taxon>Polypodiidae</taxon>
        <taxon>Polypodiales</taxon>
        <taxon>Pteridineae</taxon>
        <taxon>Pteridaceae</taxon>
        <taxon>Vittarioideae</taxon>
        <taxon>Adiantum</taxon>
    </lineage>
</organism>
<evidence type="ECO:0000313" key="9">
    <source>
        <dbReference type="EMBL" id="KAI5063834.1"/>
    </source>
</evidence>
<feature type="compositionally biased region" description="Low complexity" evidence="6">
    <location>
        <begin position="415"/>
        <end position="425"/>
    </location>
</feature>
<evidence type="ECO:0000256" key="6">
    <source>
        <dbReference type="SAM" id="MobiDB-lite"/>
    </source>
</evidence>
<evidence type="ECO:0000256" key="4">
    <source>
        <dbReference type="ARBA" id="ARBA00022927"/>
    </source>
</evidence>
<evidence type="ECO:0000256" key="5">
    <source>
        <dbReference type="ARBA" id="ARBA00023136"/>
    </source>
</evidence>
<dbReference type="InterPro" id="IPR002014">
    <property type="entry name" value="VHS_dom"/>
</dbReference>
<dbReference type="GO" id="GO:0005737">
    <property type="term" value="C:cytoplasm"/>
    <property type="evidence" value="ECO:0007669"/>
    <property type="project" value="UniProtKB-ARBA"/>
</dbReference>
<dbReference type="GO" id="GO:0016020">
    <property type="term" value="C:membrane"/>
    <property type="evidence" value="ECO:0007669"/>
    <property type="project" value="UniProtKB-SubCell"/>
</dbReference>
<comment type="caution">
    <text evidence="9">The sequence shown here is derived from an EMBL/GenBank/DDBJ whole genome shotgun (WGS) entry which is preliminary data.</text>
</comment>
<name>A0A9D4Z716_ADICA</name>
<dbReference type="Pfam" id="PF03127">
    <property type="entry name" value="GAT"/>
    <property type="match status" value="1"/>
</dbReference>
<feature type="compositionally biased region" description="Low complexity" evidence="6">
    <location>
        <begin position="322"/>
        <end position="332"/>
    </location>
</feature>